<dbReference type="Pfam" id="PF00072">
    <property type="entry name" value="Response_reg"/>
    <property type="match status" value="1"/>
</dbReference>
<dbReference type="GO" id="GO:0032993">
    <property type="term" value="C:protein-DNA complex"/>
    <property type="evidence" value="ECO:0007669"/>
    <property type="project" value="TreeGrafter"/>
</dbReference>
<dbReference type="InterPro" id="IPR001789">
    <property type="entry name" value="Sig_transdc_resp-reg_receiver"/>
</dbReference>
<feature type="modified residue" description="4-aspartylphosphate" evidence="8">
    <location>
        <position position="54"/>
    </location>
</feature>
<dbReference type="SUPFAM" id="SSF52172">
    <property type="entry name" value="CheY-like"/>
    <property type="match status" value="1"/>
</dbReference>
<dbReference type="InterPro" id="IPR039420">
    <property type="entry name" value="WalR-like"/>
</dbReference>
<dbReference type="Gene3D" id="6.10.250.690">
    <property type="match status" value="1"/>
</dbReference>
<evidence type="ECO:0000313" key="13">
    <source>
        <dbReference type="Proteomes" id="UP000006556"/>
    </source>
</evidence>
<dbReference type="Gene3D" id="3.40.50.2300">
    <property type="match status" value="1"/>
</dbReference>
<keyword evidence="3" id="KW-0902">Two-component regulatory system</keyword>
<keyword evidence="4" id="KW-0805">Transcription regulation</keyword>
<dbReference type="STRING" id="370438.PTH_0143"/>
<evidence type="ECO:0000256" key="2">
    <source>
        <dbReference type="ARBA" id="ARBA00022553"/>
    </source>
</evidence>
<dbReference type="PANTHER" id="PTHR48111:SF1">
    <property type="entry name" value="TWO-COMPONENT RESPONSE REGULATOR ORR33"/>
    <property type="match status" value="1"/>
</dbReference>
<dbReference type="GO" id="GO:0000156">
    <property type="term" value="F:phosphorelay response regulator activity"/>
    <property type="evidence" value="ECO:0007669"/>
    <property type="project" value="TreeGrafter"/>
</dbReference>
<dbReference type="AlphaFoldDB" id="A5D5Z5"/>
<dbReference type="InterPro" id="IPR036388">
    <property type="entry name" value="WH-like_DNA-bd_sf"/>
</dbReference>
<evidence type="ECO:0000256" key="6">
    <source>
        <dbReference type="ARBA" id="ARBA00023163"/>
    </source>
</evidence>
<comment type="function">
    <text evidence="7">May play the central regulatory role in sporulation. It may be an element of the effector pathway responsible for the activation of sporulation genes in response to nutritional stress. Spo0A may act in concert with spo0H (a sigma factor) to control the expression of some genes that are critical to the sporulation process.</text>
</comment>
<feature type="DNA-binding region" description="OmpR/PhoB-type" evidence="9">
    <location>
        <begin position="133"/>
        <end position="232"/>
    </location>
</feature>
<dbReference type="EMBL" id="AP009389">
    <property type="protein sequence ID" value="BAF58324.1"/>
    <property type="molecule type" value="Genomic_DNA"/>
</dbReference>
<evidence type="ECO:0000256" key="7">
    <source>
        <dbReference type="ARBA" id="ARBA00024867"/>
    </source>
</evidence>
<protein>
    <recommendedName>
        <fullName evidence="1">Stage 0 sporulation protein A homolog</fullName>
    </recommendedName>
</protein>
<dbReference type="Proteomes" id="UP000006556">
    <property type="component" value="Chromosome"/>
</dbReference>
<dbReference type="FunFam" id="3.40.50.2300:FF:000001">
    <property type="entry name" value="DNA-binding response regulator PhoB"/>
    <property type="match status" value="1"/>
</dbReference>
<keyword evidence="5 9" id="KW-0238">DNA-binding</keyword>
<evidence type="ECO:0000259" key="11">
    <source>
        <dbReference type="PROSITE" id="PS51755"/>
    </source>
</evidence>
<dbReference type="Gene3D" id="1.10.10.10">
    <property type="entry name" value="Winged helix-like DNA-binding domain superfamily/Winged helix DNA-binding domain"/>
    <property type="match status" value="1"/>
</dbReference>
<proteinExistence type="predicted"/>
<evidence type="ECO:0000256" key="1">
    <source>
        <dbReference type="ARBA" id="ARBA00018672"/>
    </source>
</evidence>
<dbReference type="PROSITE" id="PS51755">
    <property type="entry name" value="OMPR_PHOB"/>
    <property type="match status" value="1"/>
</dbReference>
<dbReference type="SMART" id="SM00862">
    <property type="entry name" value="Trans_reg_C"/>
    <property type="match status" value="1"/>
</dbReference>
<sequence length="233" mass="26005">MAGELILVVDDEEVVRELVRHCLVREGFKVITTADAYGAFDLIARLKPDLIILDILLPGLDGIEFCRKLRMKNEVPVIFLSAKGDSSDIILGLGVGGDDYIVKPFVPGELVARVKARLRRLKPGEETAAGREPKMLKYRGLEIDLEGHAVLVDGSAVALAPKEFEILALLAKNPNRVFKNEQLLDLIWQSKDFADNRTLMVHISRLRKKIEKDPNNPAYIQTVRGVGYKFSAF</sequence>
<accession>A5D5Z5</accession>
<evidence type="ECO:0000256" key="9">
    <source>
        <dbReference type="PROSITE-ProRule" id="PRU01091"/>
    </source>
</evidence>
<reference evidence="13" key="1">
    <citation type="journal article" date="2008" name="Genome Res.">
        <title>The genome of Pelotomaculum thermopropionicum reveals niche-associated evolution in anaerobic microbiota.</title>
        <authorList>
            <person name="Kosaka T."/>
            <person name="Kato S."/>
            <person name="Shimoyama T."/>
            <person name="Ishii S."/>
            <person name="Abe T."/>
            <person name="Watanabe K."/>
        </authorList>
    </citation>
    <scope>NUCLEOTIDE SEQUENCE [LARGE SCALE GENOMIC DNA]</scope>
    <source>
        <strain evidence="13">DSM 13744 / JCM 10971 / SI</strain>
    </source>
</reference>
<evidence type="ECO:0000256" key="3">
    <source>
        <dbReference type="ARBA" id="ARBA00023012"/>
    </source>
</evidence>
<evidence type="ECO:0000313" key="12">
    <source>
        <dbReference type="EMBL" id="BAF58324.1"/>
    </source>
</evidence>
<dbReference type="PANTHER" id="PTHR48111">
    <property type="entry name" value="REGULATOR OF RPOS"/>
    <property type="match status" value="1"/>
</dbReference>
<evidence type="ECO:0000256" key="8">
    <source>
        <dbReference type="PROSITE-ProRule" id="PRU00169"/>
    </source>
</evidence>
<evidence type="ECO:0000256" key="4">
    <source>
        <dbReference type="ARBA" id="ARBA00023015"/>
    </source>
</evidence>
<dbReference type="GO" id="GO:0005829">
    <property type="term" value="C:cytosol"/>
    <property type="evidence" value="ECO:0007669"/>
    <property type="project" value="TreeGrafter"/>
</dbReference>
<keyword evidence="6" id="KW-0804">Transcription</keyword>
<dbReference type="PROSITE" id="PS50110">
    <property type="entry name" value="RESPONSE_REGULATORY"/>
    <property type="match status" value="1"/>
</dbReference>
<evidence type="ECO:0000259" key="10">
    <source>
        <dbReference type="PROSITE" id="PS50110"/>
    </source>
</evidence>
<keyword evidence="13" id="KW-1185">Reference proteome</keyword>
<feature type="domain" description="OmpR/PhoB-type" evidence="11">
    <location>
        <begin position="133"/>
        <end position="232"/>
    </location>
</feature>
<dbReference type="GO" id="GO:0000976">
    <property type="term" value="F:transcription cis-regulatory region binding"/>
    <property type="evidence" value="ECO:0007669"/>
    <property type="project" value="TreeGrafter"/>
</dbReference>
<gene>
    <name evidence="12" type="primary">OmpR</name>
    <name evidence="12" type="ordered locus">PTH_0143</name>
</gene>
<dbReference type="FunFam" id="1.10.10.10:FF:000018">
    <property type="entry name" value="DNA-binding response regulator ResD"/>
    <property type="match status" value="1"/>
</dbReference>
<dbReference type="Pfam" id="PF00486">
    <property type="entry name" value="Trans_reg_C"/>
    <property type="match status" value="1"/>
</dbReference>
<dbReference type="InterPro" id="IPR001867">
    <property type="entry name" value="OmpR/PhoB-type_DNA-bd"/>
</dbReference>
<dbReference type="SMART" id="SM00448">
    <property type="entry name" value="REC"/>
    <property type="match status" value="1"/>
</dbReference>
<feature type="domain" description="Response regulatory" evidence="10">
    <location>
        <begin position="5"/>
        <end position="118"/>
    </location>
</feature>
<dbReference type="GO" id="GO:0006355">
    <property type="term" value="P:regulation of DNA-templated transcription"/>
    <property type="evidence" value="ECO:0007669"/>
    <property type="project" value="InterPro"/>
</dbReference>
<dbReference type="KEGG" id="pth:PTH_0143"/>
<name>A5D5Z5_PELTS</name>
<dbReference type="HOGENOM" id="CLU_000445_30_4_9"/>
<evidence type="ECO:0000256" key="5">
    <source>
        <dbReference type="ARBA" id="ARBA00023125"/>
    </source>
</evidence>
<dbReference type="eggNOG" id="COG0745">
    <property type="taxonomic scope" value="Bacteria"/>
</dbReference>
<keyword evidence="2 8" id="KW-0597">Phosphoprotein</keyword>
<dbReference type="InterPro" id="IPR011006">
    <property type="entry name" value="CheY-like_superfamily"/>
</dbReference>
<organism evidence="12 13">
    <name type="scientific">Pelotomaculum thermopropionicum (strain DSM 13744 / JCM 10971 / SI)</name>
    <dbReference type="NCBI Taxonomy" id="370438"/>
    <lineage>
        <taxon>Bacteria</taxon>
        <taxon>Bacillati</taxon>
        <taxon>Bacillota</taxon>
        <taxon>Clostridia</taxon>
        <taxon>Eubacteriales</taxon>
        <taxon>Desulfotomaculaceae</taxon>
        <taxon>Pelotomaculum</taxon>
    </lineage>
</organism>
<dbReference type="CDD" id="cd00383">
    <property type="entry name" value="trans_reg_C"/>
    <property type="match status" value="1"/>
</dbReference>